<gene>
    <name evidence="2" type="ORF">NDU88_008302</name>
</gene>
<dbReference type="Proteomes" id="UP001066276">
    <property type="component" value="Chromosome 2_1"/>
</dbReference>
<proteinExistence type="predicted"/>
<evidence type="ECO:0000313" key="2">
    <source>
        <dbReference type="EMBL" id="KAJ1204525.1"/>
    </source>
</evidence>
<protein>
    <submittedName>
        <fullName evidence="2">Uncharacterized protein</fullName>
    </submittedName>
</protein>
<feature type="region of interest" description="Disordered" evidence="1">
    <location>
        <begin position="48"/>
        <end position="98"/>
    </location>
</feature>
<organism evidence="2 3">
    <name type="scientific">Pleurodeles waltl</name>
    <name type="common">Iberian ribbed newt</name>
    <dbReference type="NCBI Taxonomy" id="8319"/>
    <lineage>
        <taxon>Eukaryota</taxon>
        <taxon>Metazoa</taxon>
        <taxon>Chordata</taxon>
        <taxon>Craniata</taxon>
        <taxon>Vertebrata</taxon>
        <taxon>Euteleostomi</taxon>
        <taxon>Amphibia</taxon>
        <taxon>Batrachia</taxon>
        <taxon>Caudata</taxon>
        <taxon>Salamandroidea</taxon>
        <taxon>Salamandridae</taxon>
        <taxon>Pleurodelinae</taxon>
        <taxon>Pleurodeles</taxon>
    </lineage>
</organism>
<reference evidence="2" key="1">
    <citation type="journal article" date="2022" name="bioRxiv">
        <title>Sequencing and chromosome-scale assembly of the giantPleurodeles waltlgenome.</title>
        <authorList>
            <person name="Brown T."/>
            <person name="Elewa A."/>
            <person name="Iarovenko S."/>
            <person name="Subramanian E."/>
            <person name="Araus A.J."/>
            <person name="Petzold A."/>
            <person name="Susuki M."/>
            <person name="Suzuki K.-i.T."/>
            <person name="Hayashi T."/>
            <person name="Toyoda A."/>
            <person name="Oliveira C."/>
            <person name="Osipova E."/>
            <person name="Leigh N.D."/>
            <person name="Simon A."/>
            <person name="Yun M.H."/>
        </authorList>
    </citation>
    <scope>NUCLEOTIDE SEQUENCE</scope>
    <source>
        <strain evidence="2">20211129_DDA</strain>
        <tissue evidence="2">Liver</tissue>
    </source>
</reference>
<feature type="compositionally biased region" description="Basic and acidic residues" evidence="1">
    <location>
        <begin position="61"/>
        <end position="72"/>
    </location>
</feature>
<accession>A0AAV7VWT0</accession>
<evidence type="ECO:0000313" key="3">
    <source>
        <dbReference type="Proteomes" id="UP001066276"/>
    </source>
</evidence>
<comment type="caution">
    <text evidence="2">The sequence shown here is derived from an EMBL/GenBank/DDBJ whole genome shotgun (WGS) entry which is preliminary data.</text>
</comment>
<keyword evidence="3" id="KW-1185">Reference proteome</keyword>
<evidence type="ECO:0000256" key="1">
    <source>
        <dbReference type="SAM" id="MobiDB-lite"/>
    </source>
</evidence>
<sequence>MRPNGTGAPWYPWGSGRGKRDSFPTPHSVIQEAAVPVVEVAAIEKVKRPTSLPAGCAPPGDRQDPLASRRGDAPSSRSRRVPQGLLYGDKIPRGRKQERAGSNLCCCGTLGAHKSAQPACSAVSKHPGCGGEL</sequence>
<name>A0AAV7VWT0_PLEWA</name>
<dbReference type="AlphaFoldDB" id="A0AAV7VWT0"/>
<feature type="region of interest" description="Disordered" evidence="1">
    <location>
        <begin position="1"/>
        <end position="26"/>
    </location>
</feature>
<dbReference type="EMBL" id="JANPWB010000003">
    <property type="protein sequence ID" value="KAJ1204525.1"/>
    <property type="molecule type" value="Genomic_DNA"/>
</dbReference>